<organism evidence="1 2">
    <name type="scientific">Halomarina halobia</name>
    <dbReference type="NCBI Taxonomy" id="3033386"/>
    <lineage>
        <taxon>Archaea</taxon>
        <taxon>Methanobacteriati</taxon>
        <taxon>Methanobacteriota</taxon>
        <taxon>Stenosarchaea group</taxon>
        <taxon>Halobacteria</taxon>
        <taxon>Halobacteriales</taxon>
        <taxon>Natronomonadaceae</taxon>
        <taxon>Halomarina</taxon>
    </lineage>
</organism>
<proteinExistence type="predicted"/>
<reference evidence="1 2" key="1">
    <citation type="journal article" date="2019" name="Int. J. Syst. Evol. Microbiol.">
        <title>The Global Catalogue of Microorganisms (GCM) 10K type strain sequencing project: providing services to taxonomists for standard genome sequencing and annotation.</title>
        <authorList>
            <consortium name="The Broad Institute Genomics Platform"/>
            <consortium name="The Broad Institute Genome Sequencing Center for Infectious Disease"/>
            <person name="Wu L."/>
            <person name="Ma J."/>
        </authorList>
    </citation>
    <scope>NUCLEOTIDE SEQUENCE [LARGE SCALE GENOMIC DNA]</scope>
    <source>
        <strain evidence="1 2">PSR21</strain>
    </source>
</reference>
<protein>
    <submittedName>
        <fullName evidence="1">Uncharacterized protein</fullName>
    </submittedName>
</protein>
<evidence type="ECO:0000313" key="2">
    <source>
        <dbReference type="Proteomes" id="UP001596547"/>
    </source>
</evidence>
<dbReference type="AlphaFoldDB" id="A0ABD6AAN7"/>
<dbReference type="RefSeq" id="WP_276303100.1">
    <property type="nucleotide sequence ID" value="NZ_CP119992.1"/>
</dbReference>
<keyword evidence="2" id="KW-1185">Reference proteome</keyword>
<evidence type="ECO:0000313" key="1">
    <source>
        <dbReference type="EMBL" id="MFC7317656.1"/>
    </source>
</evidence>
<comment type="caution">
    <text evidence="1">The sequence shown here is derived from an EMBL/GenBank/DDBJ whole genome shotgun (WGS) entry which is preliminary data.</text>
</comment>
<dbReference type="GeneID" id="79315663"/>
<dbReference type="EMBL" id="JBHTBF010000002">
    <property type="protein sequence ID" value="MFC7317656.1"/>
    <property type="molecule type" value="Genomic_DNA"/>
</dbReference>
<sequence>MIGASRNAGRGIALELGEECGFVDVDGQRVPPFVIPEEYALD</sequence>
<accession>A0ABD6AAN7</accession>
<gene>
    <name evidence="1" type="ORF">ACFQPE_12795</name>
</gene>
<dbReference type="Proteomes" id="UP001596547">
    <property type="component" value="Unassembled WGS sequence"/>
</dbReference>
<name>A0ABD6AAN7_9EURY</name>